<keyword evidence="3" id="KW-1185">Reference proteome</keyword>
<evidence type="ECO:0000256" key="1">
    <source>
        <dbReference type="SAM" id="SignalP"/>
    </source>
</evidence>
<protein>
    <recommendedName>
        <fullName evidence="4">Transcriptional regulator</fullName>
    </recommendedName>
</protein>
<comment type="caution">
    <text evidence="2">The sequence shown here is derived from an EMBL/GenBank/DDBJ whole genome shotgun (WGS) entry which is preliminary data.</text>
</comment>
<proteinExistence type="predicted"/>
<organism evidence="2 3">
    <name type="scientific">Embleya scabrispora</name>
    <dbReference type="NCBI Taxonomy" id="159449"/>
    <lineage>
        <taxon>Bacteria</taxon>
        <taxon>Bacillati</taxon>
        <taxon>Actinomycetota</taxon>
        <taxon>Actinomycetes</taxon>
        <taxon>Kitasatosporales</taxon>
        <taxon>Streptomycetaceae</taxon>
        <taxon>Embleya</taxon>
    </lineage>
</organism>
<reference evidence="2 3" key="1">
    <citation type="submission" date="2017-03" db="EMBL/GenBank/DDBJ databases">
        <title>Draft genome sequence of Streptomyces scabrisporus NF3, endophyte isolated from Amphipterygium adstringens.</title>
        <authorList>
            <person name="Vazquez M."/>
            <person name="Ceapa C.D."/>
            <person name="Rodriguez Luna D."/>
            <person name="Sanchez Esquivel S."/>
        </authorList>
    </citation>
    <scope>NUCLEOTIDE SEQUENCE [LARGE SCALE GENOMIC DNA]</scope>
    <source>
        <strain evidence="2 3">NF3</strain>
    </source>
</reference>
<feature type="chain" id="PRO_5039213416" description="Transcriptional regulator" evidence="1">
    <location>
        <begin position="22"/>
        <end position="324"/>
    </location>
</feature>
<dbReference type="PROSITE" id="PS51318">
    <property type="entry name" value="TAT"/>
    <property type="match status" value="1"/>
</dbReference>
<dbReference type="Proteomes" id="UP000190037">
    <property type="component" value="Unassembled WGS sequence"/>
</dbReference>
<dbReference type="EMBL" id="MWQN01000005">
    <property type="protein sequence ID" value="OPC76724.1"/>
    <property type="molecule type" value="Genomic_DNA"/>
</dbReference>
<gene>
    <name evidence="2" type="ORF">B4N89_45395</name>
</gene>
<dbReference type="RefSeq" id="WP_078982569.1">
    <property type="nucleotide sequence ID" value="NZ_MWQN01000005.1"/>
</dbReference>
<sequence>MNRRHLLRGALATGLTATAFGASLDPALAADAASAVLRDLEAAAETYGYGYRGQAPNRVLANLAGDFARLRPLLDAPQPVAARIRVCRTAGQMAGMVAIVLHDLGARTDARAWFATASTAARESRDDDLLAWTLAREAMVPLNYGAPRAAAALAEQARRAAGNRATPAATLAAAVTARAHALAHQREQARRAVADADALMERLPAGARADTWLTHGKHHVHLSHALTALGDTRRARESQQRGLELSAQTSTMTRSLLTLDAAACDHHDGDTEQACRRATTVLVDLPAAYRTGLVHHRALDLYRSIPARHHPEPAVRELYDLLSA</sequence>
<dbReference type="STRING" id="159449.B4N89_45395"/>
<evidence type="ECO:0000313" key="3">
    <source>
        <dbReference type="Proteomes" id="UP000190037"/>
    </source>
</evidence>
<dbReference type="AlphaFoldDB" id="A0A1T3NIS2"/>
<evidence type="ECO:0008006" key="4">
    <source>
        <dbReference type="Google" id="ProtNLM"/>
    </source>
</evidence>
<name>A0A1T3NIS2_9ACTN</name>
<dbReference type="OrthoDB" id="3504241at2"/>
<feature type="signal peptide" evidence="1">
    <location>
        <begin position="1"/>
        <end position="21"/>
    </location>
</feature>
<accession>A0A1T3NIS2</accession>
<dbReference type="InterPro" id="IPR006311">
    <property type="entry name" value="TAT_signal"/>
</dbReference>
<evidence type="ECO:0000313" key="2">
    <source>
        <dbReference type="EMBL" id="OPC76724.1"/>
    </source>
</evidence>
<keyword evidence="1" id="KW-0732">Signal</keyword>